<reference evidence="26 40" key="8">
    <citation type="journal article" date="2020" name="J. Antimicrob. Chemother.">
        <title>Detection of heterogeneous vancomycin intermediate resistance in MRSA isolates from Latin America.</title>
        <authorList>
            <person name="Castro B.E."/>
            <person name="Berrio M."/>
            <person name="Vargas M.L."/>
            <person name="Carvajal L.P."/>
            <person name="Millan L.V."/>
            <person name="Rios R."/>
            <person name="Hernandez A.K."/>
            <person name="Rincon S."/>
            <person name="Cubides P."/>
            <person name="Forero E."/>
            <person name="Dinh A."/>
            <person name="Seas C."/>
            <person name="Munita J.M."/>
            <person name="Arias C.A."/>
            <person name="Reyes J."/>
            <person name="Diaz L."/>
        </authorList>
    </citation>
    <scope>NUCLEOTIDE SEQUENCE [LARGE SCALE GENOMIC DNA]</scope>
    <source>
        <strain evidence="26 40">UE1097</strain>
    </source>
</reference>
<dbReference type="EMBL" id="CACTPI010000018">
    <property type="protein sequence ID" value="CAA4164547.1"/>
    <property type="molecule type" value="Genomic_DNA"/>
</dbReference>
<dbReference type="EMBL" id="LFVP01000013">
    <property type="protein sequence ID" value="KSA77851.1"/>
    <property type="molecule type" value="Genomic_DNA"/>
</dbReference>
<dbReference type="InterPro" id="IPR012094">
    <property type="entry name" value="tRNA_Ile_lys_synt"/>
</dbReference>
<evidence type="ECO:0000313" key="32">
    <source>
        <dbReference type="Proteomes" id="UP000443506"/>
    </source>
</evidence>
<evidence type="ECO:0000313" key="33">
    <source>
        <dbReference type="Proteomes" id="UP000443708"/>
    </source>
</evidence>
<comment type="function">
    <text evidence="8">Ligates lysine onto the cytidine present at position 34 of the AUA codon-specific tRNA(Ile) that contains the anticodon CAU, in an ATP-dependent manner. Cytidine is converted to lysidine, thus changing the amino acid specificity of the tRNA from methionine to isoleucine.</text>
</comment>
<dbReference type="Proteomes" id="UP000459586">
    <property type="component" value="Unassembled WGS sequence"/>
</dbReference>
<evidence type="ECO:0000256" key="2">
    <source>
        <dbReference type="ARBA" id="ARBA00022490"/>
    </source>
</evidence>
<reference evidence="23" key="10">
    <citation type="submission" date="2023-08" db="EMBL/GenBank/DDBJ databases">
        <authorList>
            <person name="Zhao H."/>
            <person name="Wang X."/>
        </authorList>
    </citation>
    <scope>NUCLEOTIDE SEQUENCE</scope>
    <source>
        <strain evidence="23">NC-4</strain>
    </source>
</reference>
<comment type="caution">
    <text evidence="8">Lacks conserved residue(s) required for the propagation of feature annotation.</text>
</comment>
<reference evidence="27 29" key="5">
    <citation type="submission" date="2018-06" db="EMBL/GenBank/DDBJ databases">
        <authorList>
            <consortium name="Pathogen Informatics"/>
            <person name="Doyle S."/>
        </authorList>
    </citation>
    <scope>NUCLEOTIDE SEQUENCE [LARGE SCALE GENOMIC DNA]</scope>
    <source>
        <strain evidence="27 29">NCTC10702</strain>
    </source>
</reference>
<evidence type="ECO:0000256" key="5">
    <source>
        <dbReference type="ARBA" id="ARBA00022741"/>
    </source>
</evidence>
<keyword evidence="4 8" id="KW-0819">tRNA processing</keyword>
<evidence type="ECO:0000256" key="1">
    <source>
        <dbReference type="ARBA" id="ARBA00004496"/>
    </source>
</evidence>
<evidence type="ECO:0000313" key="12">
    <source>
        <dbReference type="EMBL" id="CAA4164547.1"/>
    </source>
</evidence>
<dbReference type="Proteomes" id="UP000443506">
    <property type="component" value="Unassembled WGS sequence"/>
</dbReference>
<dbReference type="EMBL" id="WPTS01000008">
    <property type="protein sequence ID" value="MVK33694.1"/>
    <property type="molecule type" value="Genomic_DNA"/>
</dbReference>
<dbReference type="GO" id="GO:0005524">
    <property type="term" value="F:ATP binding"/>
    <property type="evidence" value="ECO:0007669"/>
    <property type="project" value="UniProtKB-KW"/>
</dbReference>
<dbReference type="RefSeq" id="WP_001176715.1">
    <property type="nucleotide sequence ID" value="NC_021670.1"/>
</dbReference>
<accession>A0A1E8WRU7</accession>
<dbReference type="PANTHER" id="PTHR43033:SF1">
    <property type="entry name" value="TRNA(ILE)-LYSIDINE SYNTHASE-RELATED"/>
    <property type="match status" value="1"/>
</dbReference>
<dbReference type="Proteomes" id="UP000443708">
    <property type="component" value="Unassembled WGS sequence"/>
</dbReference>
<dbReference type="Proteomes" id="UP000251686">
    <property type="component" value="Unassembled WGS sequence"/>
</dbReference>
<evidence type="ECO:0000256" key="8">
    <source>
        <dbReference type="HAMAP-Rule" id="MF_01161"/>
    </source>
</evidence>
<dbReference type="EMBL" id="CAIIGD010000017">
    <property type="protein sequence ID" value="CAC8237964.1"/>
    <property type="molecule type" value="Genomic_DNA"/>
</dbReference>
<keyword evidence="5" id="KW-0547">Nucleotide-binding</keyword>
<evidence type="ECO:0000313" key="28">
    <source>
        <dbReference type="Proteomes" id="UP000217245"/>
    </source>
</evidence>
<name>A0A0D6FYA3_STAAU</name>
<dbReference type="EMBL" id="CACTOE010000024">
    <property type="protein sequence ID" value="CAA4161950.1"/>
    <property type="molecule type" value="Genomic_DNA"/>
</dbReference>
<dbReference type="InterPro" id="IPR014729">
    <property type="entry name" value="Rossmann-like_a/b/a_fold"/>
</dbReference>
<comment type="subcellular location">
    <subcellularLocation>
        <location evidence="1 8">Cytoplasm</location>
    </subcellularLocation>
</comment>
<evidence type="ECO:0000313" key="38">
    <source>
        <dbReference type="Proteomes" id="UP000505390"/>
    </source>
</evidence>
<evidence type="ECO:0000313" key="11">
    <source>
        <dbReference type="EMBL" id="CAA4161950.1"/>
    </source>
</evidence>
<dbReference type="NCBIfam" id="TIGR02432">
    <property type="entry name" value="lysidine_TilS_N"/>
    <property type="match status" value="1"/>
</dbReference>
<dbReference type="Proteomes" id="UP000471199">
    <property type="component" value="Unassembled WGS sequence"/>
</dbReference>
<reference evidence="10 28" key="4">
    <citation type="submission" date="2017-09" db="EMBL/GenBank/DDBJ databases">
        <title>A single nucleotide polymorphism in the Staphylococcus aureus virulence regulator SaeR abolishes pathogenesis.</title>
        <authorList>
            <person name="Copin R.J."/>
            <person name="Sause W."/>
            <person name="Shopsin B."/>
            <person name="Torres V.J."/>
        </authorList>
    </citation>
    <scope>NUCLEOTIDE SEQUENCE [LARGE SCALE GENOMIC DNA]</scope>
    <source>
        <strain evidence="28">Newman</strain>
        <strain evidence="10">Newman_D2C</strain>
    </source>
</reference>
<dbReference type="EMBL" id="CACTQT010000021">
    <property type="protein sequence ID" value="CAA4398045.1"/>
    <property type="molecule type" value="Genomic_DNA"/>
</dbReference>
<dbReference type="EMBL" id="WPXC01000035">
    <property type="protein sequence ID" value="MVM11854.1"/>
    <property type="molecule type" value="Genomic_DNA"/>
</dbReference>
<reference evidence="22" key="2">
    <citation type="submission" date="2015-06" db="EMBL/GenBank/DDBJ databases">
        <authorList>
            <person name="Diene S.M."/>
            <person name="Von Dach E."/>
            <person name="Fankhauser C."/>
            <person name="Schrenzel J."/>
            <person name="Harbarth S."/>
            <person name="Francois P."/>
        </authorList>
    </citation>
    <scope>NUCLEOTIDE SEQUENCE</scope>
    <source>
        <strain evidence="22">MRSA_S26</strain>
    </source>
</reference>
<dbReference type="OMA" id="HLNHMLR"/>
<dbReference type="SMR" id="A0A0D6FYA3"/>
<dbReference type="CDD" id="cd01992">
    <property type="entry name" value="TilS_N"/>
    <property type="match status" value="1"/>
</dbReference>
<dbReference type="EMBL" id="CACUNS010000021">
    <property type="protein sequence ID" value="CAA6125070.1"/>
    <property type="molecule type" value="Genomic_DNA"/>
</dbReference>
<dbReference type="Proteomes" id="UP000442696">
    <property type="component" value="Unassembled WGS sequence"/>
</dbReference>
<dbReference type="Pfam" id="PF01171">
    <property type="entry name" value="ATP_bind_3"/>
    <property type="match status" value="1"/>
</dbReference>
<comment type="similarity">
    <text evidence="8">Belongs to the tRNA(Ile)-lysidine synthase family.</text>
</comment>
<evidence type="ECO:0000313" key="23">
    <source>
        <dbReference type="EMBL" id="MCE3361846.1"/>
    </source>
</evidence>
<evidence type="ECO:0000259" key="9">
    <source>
        <dbReference type="SMART" id="SM00977"/>
    </source>
</evidence>
<reference evidence="23" key="9">
    <citation type="journal article" date="2021" name="Front Med (Lausanne)">
        <title>The Prevalence and Determinants of Fusidic Acid Resistance Among Methicillin-Resistant Staphylococcus aureus Clinical Isolates in China.</title>
        <authorList>
            <person name="Zhao H."/>
            <person name="Wang X."/>
            <person name="Wang B."/>
            <person name="Xu Y."/>
            <person name="Rao L."/>
            <person name="Wan B."/>
            <person name="Guo Y."/>
            <person name="Wu X."/>
            <person name="Yu J."/>
            <person name="Chen L."/>
            <person name="Li M."/>
            <person name="Yu F."/>
        </authorList>
    </citation>
    <scope>NUCLEOTIDE SEQUENCE</scope>
    <source>
        <strain evidence="23">NC-4</strain>
    </source>
</reference>
<protein>
    <recommendedName>
        <fullName evidence="8">tRNA(Ile)-lysidine synthase</fullName>
        <ecNumber evidence="8">6.3.4.19</ecNumber>
    </recommendedName>
    <alternativeName>
        <fullName evidence="8">tRNA(Ile)-2-lysyl-cytidine synthase</fullName>
    </alternativeName>
    <alternativeName>
        <fullName evidence="8">tRNA(Ile)-lysidine synthetase</fullName>
    </alternativeName>
</protein>
<dbReference type="EC" id="6.3.4.19" evidence="8"/>
<dbReference type="EMBL" id="UAUZ02000002">
    <property type="protein sequence ID" value="CAD7353589.1"/>
    <property type="molecule type" value="Genomic_DNA"/>
</dbReference>
<dbReference type="EMBL" id="CAIGXB010000016">
    <property type="protein sequence ID" value="CAC5810810.1"/>
    <property type="molecule type" value="Genomic_DNA"/>
</dbReference>
<reference evidence="20" key="1">
    <citation type="journal article" date="2015" name="J. Infect. Dis.">
        <title>Parallel Epidemics of Community-Associated Methicillin-Resistant Staphylococcus aureus USA300 Infection in North and South America.</title>
        <authorList>
            <person name="Planet P.J."/>
            <person name="Diaz L."/>
            <person name="Kolokotronis S.O."/>
            <person name="Narechania A."/>
            <person name="Reyes J."/>
            <person name="Xing G."/>
            <person name="Rincon S."/>
            <person name="Smith H."/>
            <person name="Panesso D."/>
            <person name="Ryan C."/>
            <person name="Smith D.P."/>
            <person name="Guzman M."/>
            <person name="Zurita J."/>
            <person name="Sebra R."/>
            <person name="Deikus G."/>
            <person name="Nolan R.L."/>
            <person name="Tenover F.C."/>
            <person name="Weinstock G.M."/>
            <person name="Robinson D.A."/>
            <person name="Arias C.A."/>
        </authorList>
    </citation>
    <scope>NUCLEOTIDE SEQUENCE</scope>
    <source>
        <strain evidence="20">CA15</strain>
        <strain evidence="21">M121</strain>
    </source>
</reference>
<dbReference type="InterPro" id="IPR012795">
    <property type="entry name" value="tRNA_Ile_lys_synt_N"/>
</dbReference>
<dbReference type="GO" id="GO:0006400">
    <property type="term" value="P:tRNA modification"/>
    <property type="evidence" value="ECO:0007669"/>
    <property type="project" value="UniProtKB-UniRule"/>
</dbReference>
<dbReference type="EMBL" id="CP023391">
    <property type="protein sequence ID" value="ATC70608.1"/>
    <property type="molecule type" value="Genomic_DNA"/>
</dbReference>
<keyword evidence="6" id="KW-0067">ATP-binding</keyword>
<evidence type="ECO:0000313" key="31">
    <source>
        <dbReference type="Proteomes" id="UP000442782"/>
    </source>
</evidence>
<reference evidence="30 31" key="7">
    <citation type="submission" date="2019-12" db="EMBL/GenBank/DDBJ databases">
        <authorList>
            <consortium name="Pathogen Informatics"/>
        </authorList>
    </citation>
    <scope>NUCLEOTIDE SEQUENCE [LARGE SCALE GENOMIC DNA]</scope>
    <source>
        <strain evidence="18 39">MOS105</strain>
        <strain evidence="19">NCTC13131</strain>
        <strain evidence="12 33">S040_N01_C01</strain>
        <strain evidence="11 31">S087_N01_C01</strain>
        <strain evidence="17 38">SG160</strain>
        <strain evidence="15 35">T012_N10_C04</strain>
        <strain evidence="13 30">T012_N16_C08</strain>
        <strain evidence="14 32">T065_N03_C06</strain>
        <strain evidence="16 34">T197_A02_C01</strain>
    </source>
</reference>
<evidence type="ECO:0000313" key="18">
    <source>
        <dbReference type="EMBL" id="CAC8237964.1"/>
    </source>
</evidence>
<dbReference type="SUPFAM" id="SSF52402">
    <property type="entry name" value="Adenine nucleotide alpha hydrolases-like"/>
    <property type="match status" value="1"/>
</dbReference>
<evidence type="ECO:0000313" key="17">
    <source>
        <dbReference type="EMBL" id="CAC5810810.1"/>
    </source>
</evidence>
<dbReference type="SUPFAM" id="SSF56037">
    <property type="entry name" value="PheT/TilS domain"/>
    <property type="match status" value="1"/>
</dbReference>
<evidence type="ECO:0000313" key="30">
    <source>
        <dbReference type="Proteomes" id="UP000442696"/>
    </source>
</evidence>
<evidence type="ECO:0000313" key="36">
    <source>
        <dbReference type="Proteomes" id="UP000471199"/>
    </source>
</evidence>
<evidence type="ECO:0000313" key="39">
    <source>
        <dbReference type="Proteomes" id="UP000507112"/>
    </source>
</evidence>
<dbReference type="HAMAP" id="MF_01161">
    <property type="entry name" value="tRNA_Ile_lys_synt"/>
    <property type="match status" value="1"/>
</dbReference>
<evidence type="ECO:0000313" key="29">
    <source>
        <dbReference type="Proteomes" id="UP000254116"/>
    </source>
</evidence>
<evidence type="ECO:0000313" key="15">
    <source>
        <dbReference type="EMBL" id="CAA6125070.1"/>
    </source>
</evidence>
<dbReference type="Proteomes" id="UP000052129">
    <property type="component" value="Unassembled WGS sequence"/>
</dbReference>
<dbReference type="EMBL" id="JAIUEN010000033">
    <property type="protein sequence ID" value="MCE3361846.1"/>
    <property type="molecule type" value="Genomic_DNA"/>
</dbReference>
<dbReference type="SMART" id="SM00977">
    <property type="entry name" value="TilS_C"/>
    <property type="match status" value="1"/>
</dbReference>
<evidence type="ECO:0000313" key="26">
    <source>
        <dbReference type="EMBL" id="NUY12616.1"/>
    </source>
</evidence>
<dbReference type="EMBL" id="UHBY01000003">
    <property type="protein sequence ID" value="SUL32606.1"/>
    <property type="molecule type" value="Genomic_DNA"/>
</dbReference>
<dbReference type="InterPro" id="IPR012796">
    <property type="entry name" value="Lysidine-tRNA-synth_C"/>
</dbReference>
<dbReference type="PANTHER" id="PTHR43033">
    <property type="entry name" value="TRNA(ILE)-LYSIDINE SYNTHASE-RELATED"/>
    <property type="match status" value="1"/>
</dbReference>
<evidence type="ECO:0000313" key="25">
    <source>
        <dbReference type="EMBL" id="MVM11854.1"/>
    </source>
</evidence>
<evidence type="ECO:0000313" key="27">
    <source>
        <dbReference type="EMBL" id="SUL32606.1"/>
    </source>
</evidence>
<dbReference type="Proteomes" id="UP000459702">
    <property type="component" value="Unassembled WGS sequence"/>
</dbReference>
<dbReference type="Proteomes" id="UP000254116">
    <property type="component" value="Unassembled WGS sequence"/>
</dbReference>
<dbReference type="Proteomes" id="UP000507112">
    <property type="component" value="Unassembled WGS sequence"/>
</dbReference>
<dbReference type="Proteomes" id="UP000478867">
    <property type="component" value="Unassembled WGS sequence"/>
</dbReference>
<evidence type="ECO:0000313" key="13">
    <source>
        <dbReference type="EMBL" id="CAA4398045.1"/>
    </source>
</evidence>
<evidence type="ECO:0000313" key="16">
    <source>
        <dbReference type="EMBL" id="CAA6388926.1"/>
    </source>
</evidence>
<dbReference type="Gene3D" id="3.40.50.620">
    <property type="entry name" value="HUPs"/>
    <property type="match status" value="1"/>
</dbReference>
<evidence type="ECO:0000313" key="19">
    <source>
        <dbReference type="EMBL" id="CAD7353589.1"/>
    </source>
</evidence>
<dbReference type="EMBL" id="CACURZ010000021">
    <property type="protein sequence ID" value="CAA6388926.1"/>
    <property type="molecule type" value="Genomic_DNA"/>
</dbReference>
<evidence type="ECO:0000313" key="20">
    <source>
        <dbReference type="EMBL" id="KMR35847.1"/>
    </source>
</evidence>
<evidence type="ECO:0000256" key="3">
    <source>
        <dbReference type="ARBA" id="ARBA00022598"/>
    </source>
</evidence>
<organism evidence="20">
    <name type="scientific">Staphylococcus aureus</name>
    <dbReference type="NCBI Taxonomy" id="1280"/>
    <lineage>
        <taxon>Bacteria</taxon>
        <taxon>Bacillati</taxon>
        <taxon>Bacillota</taxon>
        <taxon>Bacilli</taxon>
        <taxon>Bacillales</taxon>
        <taxon>Staphylococcaceae</taxon>
        <taxon>Staphylococcus</taxon>
    </lineage>
</organism>
<keyword evidence="3 8" id="KW-0436">Ligase</keyword>
<evidence type="ECO:0000313" key="24">
    <source>
        <dbReference type="EMBL" id="MVK33694.1"/>
    </source>
</evidence>
<dbReference type="GO" id="GO:0032267">
    <property type="term" value="F:tRNA(Ile)-lysidine synthase activity"/>
    <property type="evidence" value="ECO:0007669"/>
    <property type="project" value="UniProtKB-EC"/>
</dbReference>
<dbReference type="Proteomes" id="UP001200271">
    <property type="component" value="Unassembled WGS sequence"/>
</dbReference>
<evidence type="ECO:0000313" key="35">
    <source>
        <dbReference type="Proteomes" id="UP000459702"/>
    </source>
</evidence>
<keyword evidence="2 8" id="KW-0963">Cytoplasm</keyword>
<comment type="catalytic activity">
    <reaction evidence="7 8">
        <text>cytidine(34) in tRNA(Ile2) + L-lysine + ATP = lysidine(34) in tRNA(Ile2) + AMP + diphosphate + H(+)</text>
        <dbReference type="Rhea" id="RHEA:43744"/>
        <dbReference type="Rhea" id="RHEA-COMP:10625"/>
        <dbReference type="Rhea" id="RHEA-COMP:10670"/>
        <dbReference type="ChEBI" id="CHEBI:15378"/>
        <dbReference type="ChEBI" id="CHEBI:30616"/>
        <dbReference type="ChEBI" id="CHEBI:32551"/>
        <dbReference type="ChEBI" id="CHEBI:33019"/>
        <dbReference type="ChEBI" id="CHEBI:82748"/>
        <dbReference type="ChEBI" id="CHEBI:83665"/>
        <dbReference type="ChEBI" id="CHEBI:456215"/>
        <dbReference type="EC" id="6.3.4.19"/>
    </reaction>
</comment>
<evidence type="ECO:0000256" key="4">
    <source>
        <dbReference type="ARBA" id="ARBA00022694"/>
    </source>
</evidence>
<dbReference type="EMBL" id="JAANEC010000085">
    <property type="protein sequence ID" value="NUY12616.1"/>
    <property type="molecule type" value="Genomic_DNA"/>
</dbReference>
<dbReference type="Proteomes" id="UP000547874">
    <property type="component" value="Unassembled WGS sequence"/>
</dbReference>
<sequence>MQLNSNGWHVDDHIVVAVSTGIDSMCLLYQLLNDYKDSYRKLTCLHVNHGVRSASIEEARFLEAYCERHHIDLHIKKLDLSHSLDRNNSIQNEARIKRYEWFDEMMNVLEADVLLTAHHLDDQLETIMYRIFNGKSTRNKLGFDELSKRKGYQIYRPLLAVSKKEIKQFQERYHIPYFEDESNKDNKYVRNDIRNRIIPAIDENNQLKVSHLLKLKQWHDEQYDILQYSAKQFIQEFVKFDEQSKYLEVSRQAFNNLPNSLKMVVLDCLLSKYYELFNISAKTYEEWFKQFSSKKAQFSINLTDKWIIQIAYGKLIIMAKNNGDTYFRVQTIKKPGNYIFNKYRLEIHSNLPKCLFPLTVRTRQSGDTFKLNGRDGYKKVNRLFIDCKVPQWVRDQMPIVLDKQQRIIAVGDLYQQQTIKKWIIISKNGDE</sequence>
<dbReference type="EMBL" id="LALJ01000028">
    <property type="protein sequence ID" value="KMR35847.1"/>
    <property type="molecule type" value="Genomic_DNA"/>
</dbReference>
<evidence type="ECO:0000256" key="7">
    <source>
        <dbReference type="ARBA" id="ARBA00048539"/>
    </source>
</evidence>
<dbReference type="KEGG" id="saur:SABB_02564"/>
<evidence type="ECO:0000313" key="40">
    <source>
        <dbReference type="Proteomes" id="UP000547874"/>
    </source>
</evidence>
<gene>
    <name evidence="8 10" type="primary">tilS</name>
    <name evidence="19" type="synonym">tilS_1</name>
    <name evidence="22" type="ORF">ACR79_13700</name>
    <name evidence="10" type="ORF">CNH36_02745</name>
    <name evidence="21" type="ORF">EP54_03205</name>
    <name evidence="20" type="ORF">EQ90_10880</name>
    <name evidence="24" type="ORF">GO814_00845</name>
    <name evidence="25" type="ORF">GO942_14400</name>
    <name evidence="26" type="ORF">GQX37_08800</name>
    <name evidence="23" type="ORF">LB359_05655</name>
    <name evidence="27" type="ORF">NCTC10702_00909</name>
    <name evidence="19" type="ORF">NCTC13131_01093</name>
    <name evidence="11" type="ORF">SAMEA1029512_02571</name>
    <name evidence="12" type="ORF">SAMEA1029528_02640</name>
    <name evidence="13" type="ORF">SAMEA2078260_02591</name>
    <name evidence="15" type="ORF">SAMEA2078588_02559</name>
    <name evidence="16" type="ORF">SAMEA2080344_02597</name>
    <name evidence="14" type="ORF">SAMEA2081063_02602</name>
    <name evidence="17" type="ORF">SAMEA4008575_02725</name>
    <name evidence="18" type="ORF">SAMEA70146418_02795</name>
</gene>
<reference evidence="36 37" key="6">
    <citation type="submission" date="2019-11" db="EMBL/GenBank/DDBJ databases">
        <title>Implementation of targeted gown and glove precautions to prevent Staphylococcus aureus acquisition in community-based nursing homes.</title>
        <authorList>
            <person name="Stine O.C."/>
        </authorList>
    </citation>
    <scope>NUCLEOTIDE SEQUENCE [LARGE SCALE GENOMIC DNA]</scope>
    <source>
        <strain evidence="25 37">S_1081.LBCF.DN</strain>
        <strain evidence="24 36">S_2062.LAUP.DI</strain>
    </source>
</reference>
<feature type="domain" description="Lysidine-tRNA(Ile) synthetase C-terminal" evidence="9">
    <location>
        <begin position="358"/>
        <end position="425"/>
    </location>
</feature>
<evidence type="ECO:0000256" key="6">
    <source>
        <dbReference type="ARBA" id="ARBA00022840"/>
    </source>
</evidence>
<dbReference type="EMBL" id="CACTWD010000022">
    <property type="protein sequence ID" value="CAA4705029.1"/>
    <property type="molecule type" value="Genomic_DNA"/>
</dbReference>
<dbReference type="InterPro" id="IPR011063">
    <property type="entry name" value="TilS/TtcA_N"/>
</dbReference>
<accession>A0A0D6FYA3</accession>
<evidence type="ECO:0000313" key="14">
    <source>
        <dbReference type="EMBL" id="CAA4705029.1"/>
    </source>
</evidence>
<dbReference type="Pfam" id="PF11734">
    <property type="entry name" value="TilS_C"/>
    <property type="match status" value="1"/>
</dbReference>
<dbReference type="Proteomes" id="UP000505390">
    <property type="component" value="Unassembled WGS sequence"/>
</dbReference>
<dbReference type="EMBL" id="LALQ01000010">
    <property type="protein sequence ID" value="KMR58040.1"/>
    <property type="molecule type" value="Genomic_DNA"/>
</dbReference>
<evidence type="ECO:0000313" key="22">
    <source>
        <dbReference type="EMBL" id="KSA77851.1"/>
    </source>
</evidence>
<reference evidence="22" key="3">
    <citation type="journal article" date="2016" name="J. Infect. Dis.">
        <title>Comparative Genomics of Community-Associated Methicillin-Resistant Staphylococcus aureus Shows the Emergence of Clone ST8-USA300 in Geneva, Switzerland.</title>
        <authorList>
            <person name="Von Dach E."/>
            <person name="Diene S.M."/>
            <person name="Fankhauser C."/>
            <person name="Schrenzel J."/>
            <person name="Harbarth S."/>
            <person name="Francois P."/>
        </authorList>
    </citation>
    <scope>NUCLEOTIDE SEQUENCE</scope>
    <source>
        <strain evidence="22">MRSA_S26</strain>
    </source>
</reference>
<evidence type="ECO:0000313" key="10">
    <source>
        <dbReference type="EMBL" id="ATC70608.1"/>
    </source>
</evidence>
<evidence type="ECO:0000313" key="34">
    <source>
        <dbReference type="Proteomes" id="UP000459586"/>
    </source>
</evidence>
<dbReference type="AlphaFoldDB" id="A0A0D6FYA3"/>
<dbReference type="GO" id="GO:0005737">
    <property type="term" value="C:cytoplasm"/>
    <property type="evidence" value="ECO:0007669"/>
    <property type="project" value="UniProtKB-SubCell"/>
</dbReference>
<dbReference type="NCBIfam" id="TIGR02433">
    <property type="entry name" value="lysidine_TilS_C"/>
    <property type="match status" value="1"/>
</dbReference>
<dbReference type="Proteomes" id="UP000217245">
    <property type="component" value="Chromosome"/>
</dbReference>
<proteinExistence type="inferred from homology"/>
<evidence type="ECO:0000313" key="21">
    <source>
        <dbReference type="EMBL" id="KMR58040.1"/>
    </source>
</evidence>
<evidence type="ECO:0000313" key="37">
    <source>
        <dbReference type="Proteomes" id="UP000478867"/>
    </source>
</evidence>
<dbReference type="Proteomes" id="UP000442782">
    <property type="component" value="Unassembled WGS sequence"/>
</dbReference>